<accession>A0ACB9N7R5</accession>
<dbReference type="Proteomes" id="UP000828941">
    <property type="component" value="Chromosome 7"/>
</dbReference>
<dbReference type="EMBL" id="CM039432">
    <property type="protein sequence ID" value="KAI4331839.1"/>
    <property type="molecule type" value="Genomic_DNA"/>
</dbReference>
<protein>
    <submittedName>
        <fullName evidence="1">Uncharacterized protein</fullName>
    </submittedName>
</protein>
<keyword evidence="2" id="KW-1185">Reference proteome</keyword>
<name>A0ACB9N7R5_BAUVA</name>
<comment type="caution">
    <text evidence="1">The sequence shown here is derived from an EMBL/GenBank/DDBJ whole genome shotgun (WGS) entry which is preliminary data.</text>
</comment>
<reference evidence="1 2" key="1">
    <citation type="journal article" date="2022" name="DNA Res.">
        <title>Chromosomal-level genome assembly of the orchid tree Bauhinia variegata (Leguminosae; Cercidoideae) supports the allotetraploid origin hypothesis of Bauhinia.</title>
        <authorList>
            <person name="Zhong Y."/>
            <person name="Chen Y."/>
            <person name="Zheng D."/>
            <person name="Pang J."/>
            <person name="Liu Y."/>
            <person name="Luo S."/>
            <person name="Meng S."/>
            <person name="Qian L."/>
            <person name="Wei D."/>
            <person name="Dai S."/>
            <person name="Zhou R."/>
        </authorList>
    </citation>
    <scope>NUCLEOTIDE SEQUENCE [LARGE SCALE GENOMIC DNA]</scope>
    <source>
        <strain evidence="1">BV-YZ2020</strain>
    </source>
</reference>
<proteinExistence type="predicted"/>
<evidence type="ECO:0000313" key="2">
    <source>
        <dbReference type="Proteomes" id="UP000828941"/>
    </source>
</evidence>
<evidence type="ECO:0000313" key="1">
    <source>
        <dbReference type="EMBL" id="KAI4331839.1"/>
    </source>
</evidence>
<organism evidence="1 2">
    <name type="scientific">Bauhinia variegata</name>
    <name type="common">Purple orchid tree</name>
    <name type="synonym">Phanera variegata</name>
    <dbReference type="NCBI Taxonomy" id="167791"/>
    <lineage>
        <taxon>Eukaryota</taxon>
        <taxon>Viridiplantae</taxon>
        <taxon>Streptophyta</taxon>
        <taxon>Embryophyta</taxon>
        <taxon>Tracheophyta</taxon>
        <taxon>Spermatophyta</taxon>
        <taxon>Magnoliopsida</taxon>
        <taxon>eudicotyledons</taxon>
        <taxon>Gunneridae</taxon>
        <taxon>Pentapetalae</taxon>
        <taxon>rosids</taxon>
        <taxon>fabids</taxon>
        <taxon>Fabales</taxon>
        <taxon>Fabaceae</taxon>
        <taxon>Cercidoideae</taxon>
        <taxon>Cercideae</taxon>
        <taxon>Bauhiniinae</taxon>
        <taxon>Bauhinia</taxon>
    </lineage>
</organism>
<sequence length="211" mass="24227">MGKIIKVGFTVCVHICILAALGVAIFYIIFTPRDVRFHVTDAALTKFDLTANNTLFFKLELNMAIRNPNRRIGFYYDRFLAVASYRKKSIGAAKLGSFYQGHKTTTFWKPVFEGSHFLTLSGKDLRKFEEEKSIGIYSVDVVIYLRVKARFGKIKTDYYEPGKVKCHLKVPLSSYHSSSGFKTTKCKSHGFYTDHHYKINDDYTYGTYPYG</sequence>
<gene>
    <name evidence="1" type="ORF">L6164_016794</name>
</gene>